<feature type="compositionally biased region" description="Polar residues" evidence="1">
    <location>
        <begin position="28"/>
        <end position="40"/>
    </location>
</feature>
<proteinExistence type="predicted"/>
<dbReference type="EMBL" id="JAJJMA010273255">
    <property type="protein sequence ID" value="MCL7045759.1"/>
    <property type="molecule type" value="Genomic_DNA"/>
</dbReference>
<accession>A0AA41VQR5</accession>
<comment type="caution">
    <text evidence="2">The sequence shown here is derived from an EMBL/GenBank/DDBJ whole genome shotgun (WGS) entry which is preliminary data.</text>
</comment>
<keyword evidence="3" id="KW-1185">Reference proteome</keyword>
<evidence type="ECO:0000256" key="1">
    <source>
        <dbReference type="SAM" id="MobiDB-lite"/>
    </source>
</evidence>
<reference evidence="2" key="1">
    <citation type="submission" date="2022-03" db="EMBL/GenBank/DDBJ databases">
        <title>A functionally conserved STORR gene fusion in Papaver species that diverged 16.8 million years ago.</title>
        <authorList>
            <person name="Catania T."/>
        </authorList>
    </citation>
    <scope>NUCLEOTIDE SEQUENCE</scope>
    <source>
        <strain evidence="2">S-191538</strain>
    </source>
</reference>
<dbReference type="Proteomes" id="UP001177140">
    <property type="component" value="Unassembled WGS sequence"/>
</dbReference>
<sequence length="210" mass="23613">MEHQLLSSCAMDSFFDDRLDKTTHASTHANTFNQPEQGVPQNPELAHSPNYIHLGTRTLPVQEKSTTEDTDESVEKRSKKRNLVIKSRRCVSIARERKPGKAALEDDELIKMRIVDQQMLKRLQGLIALEQQVASGRIKGHLGSFPYRNRTNGMGIIPQNMPQPSTTVEVVHQMQGVPRGRTNVRLNTNFNTSTAAKTRKGKSLNKCLNV</sequence>
<protein>
    <submittedName>
        <fullName evidence="2">Uncharacterized protein</fullName>
    </submittedName>
</protein>
<name>A0AA41VQR5_PAPNU</name>
<evidence type="ECO:0000313" key="2">
    <source>
        <dbReference type="EMBL" id="MCL7045759.1"/>
    </source>
</evidence>
<dbReference type="AlphaFoldDB" id="A0AA41VQR5"/>
<gene>
    <name evidence="2" type="ORF">MKW94_004233</name>
</gene>
<evidence type="ECO:0000313" key="3">
    <source>
        <dbReference type="Proteomes" id="UP001177140"/>
    </source>
</evidence>
<organism evidence="2 3">
    <name type="scientific">Papaver nudicaule</name>
    <name type="common">Iceland poppy</name>
    <dbReference type="NCBI Taxonomy" id="74823"/>
    <lineage>
        <taxon>Eukaryota</taxon>
        <taxon>Viridiplantae</taxon>
        <taxon>Streptophyta</taxon>
        <taxon>Embryophyta</taxon>
        <taxon>Tracheophyta</taxon>
        <taxon>Spermatophyta</taxon>
        <taxon>Magnoliopsida</taxon>
        <taxon>Ranunculales</taxon>
        <taxon>Papaveraceae</taxon>
        <taxon>Papaveroideae</taxon>
        <taxon>Papaver</taxon>
    </lineage>
</organism>
<feature type="region of interest" description="Disordered" evidence="1">
    <location>
        <begin position="28"/>
        <end position="80"/>
    </location>
</feature>